<dbReference type="InterPro" id="IPR027267">
    <property type="entry name" value="AH/BAR_dom_sf"/>
</dbReference>
<dbReference type="GO" id="GO:0002102">
    <property type="term" value="C:podosome"/>
    <property type="evidence" value="ECO:0007669"/>
    <property type="project" value="UniProtKB-SubCell"/>
</dbReference>
<evidence type="ECO:0000256" key="1">
    <source>
        <dbReference type="ARBA" id="ARBA00004177"/>
    </source>
</evidence>
<protein>
    <recommendedName>
        <fullName evidence="7">BAR domain-containing protein</fullName>
    </recommendedName>
</protein>
<feature type="region of interest" description="Disordered" evidence="6">
    <location>
        <begin position="214"/>
        <end position="233"/>
    </location>
</feature>
<keyword evidence="5" id="KW-0446">Lipid-binding</keyword>
<dbReference type="SMART" id="SM00721">
    <property type="entry name" value="BAR"/>
    <property type="match status" value="1"/>
</dbReference>
<reference evidence="8 9" key="1">
    <citation type="journal article" date="2005" name="Nature">
        <title>Initial sequence of the chimpanzee genome and comparison with the human genome.</title>
        <authorList>
            <consortium name="Chimpanzee sequencing and analysis consortium"/>
        </authorList>
    </citation>
    <scope>NUCLEOTIDE SEQUENCE [LARGE SCALE GENOMIC DNA]</scope>
</reference>
<dbReference type="EMBL" id="AC202808">
    <property type="status" value="NOT_ANNOTATED_CDS"/>
    <property type="molecule type" value="Genomic_DNA"/>
</dbReference>
<name>A0A2I3RWG2_PANTR</name>
<evidence type="ECO:0000256" key="4">
    <source>
        <dbReference type="ARBA" id="ARBA00022753"/>
    </source>
</evidence>
<dbReference type="Proteomes" id="UP000002277">
    <property type="component" value="Chromosome 17"/>
</dbReference>
<reference evidence="8" key="3">
    <citation type="submission" date="2025-09" db="UniProtKB">
        <authorList>
            <consortium name="Ensembl"/>
        </authorList>
    </citation>
    <scope>IDENTIFICATION</scope>
</reference>
<keyword evidence="4" id="KW-0967">Endosome</keyword>
<dbReference type="Gene3D" id="1.20.1270.60">
    <property type="entry name" value="Arfaptin homology (AH) domain/BAR domain"/>
    <property type="match status" value="1"/>
</dbReference>
<feature type="domain" description="BAR" evidence="7">
    <location>
        <begin position="5"/>
        <end position="208"/>
    </location>
</feature>
<evidence type="ECO:0000313" key="9">
    <source>
        <dbReference type="Proteomes" id="UP000002277"/>
    </source>
</evidence>
<evidence type="ECO:0000259" key="7">
    <source>
        <dbReference type="SMART" id="SM00721"/>
    </source>
</evidence>
<dbReference type="Pfam" id="PF03114">
    <property type="entry name" value="BAR"/>
    <property type="match status" value="1"/>
</dbReference>
<gene>
    <name evidence="8" type="primary">LOC468305</name>
</gene>
<dbReference type="InParanoid" id="A0A2I3RWG2"/>
<sequence>MSVAGLKKQFYKASQLVSEKVGGAEGTKLDDDFKEMEKKVDVIMLARTIEYPQPNPASQAKLTMHNTACKIRGQVKNPGYLQSGGLLGECLIRHGKELRDESNFSDALLDAGEPMKHLAEVKDSLDIEVKHNFIDPLQNLCEKDLKEIQHHLQKLEGRQELHQALQKFEESKEVAETSIQLPALAEAQLDYHRQAVQILDELAQKLKCRIREASSRPRREYKPKPRECFDLGKPEQSNRGFPCTTVPKIAASSSFRSYDKSIWTPSRSMPPLDQLYDLEPEKDRELGFHEGDDGMLDGQSGFFLLSYVDVLVPLPSDSGAPPPCPSIHTGWHPLLGILPSTGPLLPGQCPSLLAPPRPGPLRYSLSRAPHLGGGLIWVGGDTCLH</sequence>
<evidence type="ECO:0000313" key="8">
    <source>
        <dbReference type="Ensembl" id="ENSPTRP00000069034.1"/>
    </source>
</evidence>
<dbReference type="GO" id="GO:0005768">
    <property type="term" value="C:endosome"/>
    <property type="evidence" value="ECO:0007669"/>
    <property type="project" value="UniProtKB-SubCell"/>
</dbReference>
<dbReference type="PANTHER" id="PTHR14167">
    <property type="entry name" value="SH3 DOMAIN-CONTAINING"/>
    <property type="match status" value="1"/>
</dbReference>
<dbReference type="OMA" id="PKPRECF"/>
<evidence type="ECO:0000256" key="2">
    <source>
        <dbReference type="ARBA" id="ARBA00004188"/>
    </source>
</evidence>
<dbReference type="GO" id="GO:0098793">
    <property type="term" value="C:presynapse"/>
    <property type="evidence" value="ECO:0000318"/>
    <property type="project" value="GO_Central"/>
</dbReference>
<evidence type="ECO:0000256" key="5">
    <source>
        <dbReference type="ARBA" id="ARBA00023121"/>
    </source>
</evidence>
<dbReference type="Ensembl" id="ENSPTRT00000079553.1">
    <property type="protein sequence ID" value="ENSPTRP00000069034.1"/>
    <property type="gene ID" value="ENSPTRG00000045713.1"/>
</dbReference>
<evidence type="ECO:0000256" key="6">
    <source>
        <dbReference type="SAM" id="MobiDB-lite"/>
    </source>
</evidence>
<reference evidence="8" key="2">
    <citation type="submission" date="2025-08" db="UniProtKB">
        <authorList>
            <consortium name="Ensembl"/>
        </authorList>
    </citation>
    <scope>IDENTIFICATION</scope>
</reference>
<evidence type="ECO:0000256" key="3">
    <source>
        <dbReference type="ARBA" id="ARBA00006697"/>
    </source>
</evidence>
<organism evidence="8 9">
    <name type="scientific">Pan troglodytes</name>
    <name type="common">Chimpanzee</name>
    <dbReference type="NCBI Taxonomy" id="9598"/>
    <lineage>
        <taxon>Eukaryota</taxon>
        <taxon>Metazoa</taxon>
        <taxon>Chordata</taxon>
        <taxon>Craniata</taxon>
        <taxon>Vertebrata</taxon>
        <taxon>Euteleostomi</taxon>
        <taxon>Mammalia</taxon>
        <taxon>Eutheria</taxon>
        <taxon>Euarchontoglires</taxon>
        <taxon>Primates</taxon>
        <taxon>Haplorrhini</taxon>
        <taxon>Catarrhini</taxon>
        <taxon>Hominidae</taxon>
        <taxon>Pan</taxon>
    </lineage>
</organism>
<dbReference type="GO" id="GO:0008289">
    <property type="term" value="F:lipid binding"/>
    <property type="evidence" value="ECO:0007669"/>
    <property type="project" value="UniProtKB-KW"/>
</dbReference>
<dbReference type="GO" id="GO:0098978">
    <property type="term" value="C:glutamatergic synapse"/>
    <property type="evidence" value="ECO:0000318"/>
    <property type="project" value="GO_Central"/>
</dbReference>
<accession>A0A2I3RWG2</accession>
<dbReference type="GeneTree" id="ENSGT00940000154737"/>
<comment type="similarity">
    <text evidence="3">Belongs to the endophilin family.</text>
</comment>
<dbReference type="GO" id="GO:0005737">
    <property type="term" value="C:cytoplasm"/>
    <property type="evidence" value="ECO:0000318"/>
    <property type="project" value="GO_Central"/>
</dbReference>
<dbReference type="PANTHER" id="PTHR14167:SF63">
    <property type="entry name" value="ENDOPHILIN-A2"/>
    <property type="match status" value="1"/>
</dbReference>
<keyword evidence="9" id="KW-1185">Reference proteome</keyword>
<proteinExistence type="inferred from homology"/>
<comment type="subcellular location">
    <subcellularLocation>
        <location evidence="2">Cell projection</location>
        <location evidence="2">Podosome</location>
    </subcellularLocation>
    <subcellularLocation>
        <location evidence="1">Endosome</location>
    </subcellularLocation>
</comment>
<dbReference type="InterPro" id="IPR050384">
    <property type="entry name" value="Endophilin_SH3RF"/>
</dbReference>
<dbReference type="InterPro" id="IPR004148">
    <property type="entry name" value="BAR_dom"/>
</dbReference>
<dbReference type="SUPFAM" id="SSF103657">
    <property type="entry name" value="BAR/IMD domain-like"/>
    <property type="match status" value="1"/>
</dbReference>
<dbReference type="AlphaFoldDB" id="A0A2I3RWG2"/>
<dbReference type="Bgee" id="ENSPTRG00000045713">
    <property type="expression patterns" value="Expressed in lymph node and 21 other cell types or tissues"/>
</dbReference>